<evidence type="ECO:0000313" key="2">
    <source>
        <dbReference type="Proteomes" id="UP000789901"/>
    </source>
</evidence>
<reference evidence="1 2" key="1">
    <citation type="submission" date="2021-06" db="EMBL/GenBank/DDBJ databases">
        <authorList>
            <person name="Kallberg Y."/>
            <person name="Tangrot J."/>
            <person name="Rosling A."/>
        </authorList>
    </citation>
    <scope>NUCLEOTIDE SEQUENCE [LARGE SCALE GENOMIC DNA]</scope>
    <source>
        <strain evidence="1 2">120-4 pot B 10/14</strain>
    </source>
</reference>
<gene>
    <name evidence="1" type="ORF">GMARGA_LOCUS44677</name>
</gene>
<dbReference type="Proteomes" id="UP000789901">
    <property type="component" value="Unassembled WGS sequence"/>
</dbReference>
<evidence type="ECO:0000313" key="1">
    <source>
        <dbReference type="EMBL" id="CAG8855856.1"/>
    </source>
</evidence>
<proteinExistence type="predicted"/>
<dbReference type="EMBL" id="CAJVQB010153874">
    <property type="protein sequence ID" value="CAG8855856.1"/>
    <property type="molecule type" value="Genomic_DNA"/>
</dbReference>
<sequence length="159" mass="19431">MEQQIINLLYKNNFTTEKHKSNRFSILKASFGQYYFYLFFLDIKILKEKYLNDVEKARSDFYKNKNVHKDIISILICKKDVEEDLDIAIRRIEMKKDFKFDFFYLTVDELIDFLKNDIYDNHFCLFYKAFIAENKKIFIQFMKNTVKNPEDIDKYSIEL</sequence>
<keyword evidence="2" id="KW-1185">Reference proteome</keyword>
<accession>A0ABN7XKM7</accession>
<protein>
    <submittedName>
        <fullName evidence="1">30991_t:CDS:1</fullName>
    </submittedName>
</protein>
<organism evidence="1 2">
    <name type="scientific">Gigaspora margarita</name>
    <dbReference type="NCBI Taxonomy" id="4874"/>
    <lineage>
        <taxon>Eukaryota</taxon>
        <taxon>Fungi</taxon>
        <taxon>Fungi incertae sedis</taxon>
        <taxon>Mucoromycota</taxon>
        <taxon>Glomeromycotina</taxon>
        <taxon>Glomeromycetes</taxon>
        <taxon>Diversisporales</taxon>
        <taxon>Gigasporaceae</taxon>
        <taxon>Gigaspora</taxon>
    </lineage>
</organism>
<name>A0ABN7XKM7_GIGMA</name>
<comment type="caution">
    <text evidence="1">The sequence shown here is derived from an EMBL/GenBank/DDBJ whole genome shotgun (WGS) entry which is preliminary data.</text>
</comment>